<evidence type="ECO:0000313" key="11">
    <source>
        <dbReference type="Proteomes" id="UP000268162"/>
    </source>
</evidence>
<dbReference type="PANTHER" id="PTHR13116:SF5">
    <property type="entry name" value="ER MEMBRANE PROTEIN COMPLEX SUBUNIT 3"/>
    <property type="match status" value="1"/>
</dbReference>
<evidence type="ECO:0000256" key="3">
    <source>
        <dbReference type="ARBA" id="ARBA00020822"/>
    </source>
</evidence>
<dbReference type="Pfam" id="PF01956">
    <property type="entry name" value="EMC3_TMCO1"/>
    <property type="match status" value="1"/>
</dbReference>
<comment type="subcellular location">
    <subcellularLocation>
        <location evidence="1">Membrane</location>
        <topology evidence="1">Multi-pass membrane protein</topology>
    </subcellularLocation>
</comment>
<dbReference type="OrthoDB" id="6745403at2759"/>
<feature type="transmembrane region" description="Helical" evidence="9">
    <location>
        <begin position="179"/>
        <end position="199"/>
    </location>
</feature>
<evidence type="ECO:0000313" key="10">
    <source>
        <dbReference type="EMBL" id="RKP36383.1"/>
    </source>
</evidence>
<gene>
    <name evidence="10" type="ORF">BJ085DRAFT_16181</name>
</gene>
<feature type="region of interest" description="Disordered" evidence="8">
    <location>
        <begin position="262"/>
        <end position="292"/>
    </location>
</feature>
<keyword evidence="4 9" id="KW-0812">Transmembrane</keyword>
<dbReference type="EMBL" id="ML002663">
    <property type="protein sequence ID" value="RKP36383.1"/>
    <property type="molecule type" value="Genomic_DNA"/>
</dbReference>
<dbReference type="STRING" id="215637.A0A4P9ZSD3"/>
<keyword evidence="6 9" id="KW-0472">Membrane</keyword>
<dbReference type="AlphaFoldDB" id="A0A4P9ZSD3"/>
<comment type="function">
    <text evidence="7">The EMC seems to be required for efficient folding of proteins in the endoplasmic reticulum (ER).</text>
</comment>
<evidence type="ECO:0000256" key="1">
    <source>
        <dbReference type="ARBA" id="ARBA00004141"/>
    </source>
</evidence>
<name>A0A4P9ZSD3_9FUNG</name>
<feature type="transmembrane region" description="Helical" evidence="9">
    <location>
        <begin position="14"/>
        <end position="32"/>
    </location>
</feature>
<feature type="transmembrane region" description="Helical" evidence="9">
    <location>
        <begin position="126"/>
        <end position="148"/>
    </location>
</feature>
<evidence type="ECO:0000256" key="8">
    <source>
        <dbReference type="SAM" id="MobiDB-lite"/>
    </source>
</evidence>
<evidence type="ECO:0000256" key="5">
    <source>
        <dbReference type="ARBA" id="ARBA00022989"/>
    </source>
</evidence>
<evidence type="ECO:0000256" key="4">
    <source>
        <dbReference type="ARBA" id="ARBA00022692"/>
    </source>
</evidence>
<evidence type="ECO:0000256" key="9">
    <source>
        <dbReference type="SAM" id="Phobius"/>
    </source>
</evidence>
<dbReference type="Proteomes" id="UP000268162">
    <property type="component" value="Unassembled WGS sequence"/>
</dbReference>
<dbReference type="SMART" id="SM01415">
    <property type="entry name" value="DUF106"/>
    <property type="match status" value="1"/>
</dbReference>
<accession>A0A4P9ZSD3</accession>
<keyword evidence="5 9" id="KW-1133">Transmembrane helix</keyword>
<evidence type="ECO:0000256" key="7">
    <source>
        <dbReference type="PIRNR" id="PIRNR010045"/>
    </source>
</evidence>
<evidence type="ECO:0000256" key="6">
    <source>
        <dbReference type="ARBA" id="ARBA00023136"/>
    </source>
</evidence>
<dbReference type="InterPro" id="IPR008568">
    <property type="entry name" value="EMC3"/>
</dbReference>
<dbReference type="InterPro" id="IPR002809">
    <property type="entry name" value="EMC3/TMCO1"/>
</dbReference>
<keyword evidence="11" id="KW-1185">Reference proteome</keyword>
<dbReference type="GO" id="GO:0034975">
    <property type="term" value="P:protein folding in endoplasmic reticulum"/>
    <property type="evidence" value="ECO:0007669"/>
    <property type="project" value="TreeGrafter"/>
</dbReference>
<reference evidence="11" key="1">
    <citation type="journal article" date="2018" name="Nat. Microbiol.">
        <title>Leveraging single-cell genomics to expand the fungal tree of life.</title>
        <authorList>
            <person name="Ahrendt S.R."/>
            <person name="Quandt C.A."/>
            <person name="Ciobanu D."/>
            <person name="Clum A."/>
            <person name="Salamov A."/>
            <person name="Andreopoulos B."/>
            <person name="Cheng J.F."/>
            <person name="Woyke T."/>
            <person name="Pelin A."/>
            <person name="Henrissat B."/>
            <person name="Reynolds N.K."/>
            <person name="Benny G.L."/>
            <person name="Smith M.E."/>
            <person name="James T.Y."/>
            <person name="Grigoriev I.V."/>
        </authorList>
    </citation>
    <scope>NUCLEOTIDE SEQUENCE [LARGE SCALE GENOMIC DNA]</scope>
    <source>
        <strain evidence="11">RSA 468</strain>
    </source>
</reference>
<evidence type="ECO:0000256" key="2">
    <source>
        <dbReference type="ARBA" id="ARBA00005376"/>
    </source>
</evidence>
<dbReference type="PIRSF" id="PIRSF010045">
    <property type="entry name" value="DUF850_TM_euk"/>
    <property type="match status" value="1"/>
</dbReference>
<dbReference type="PANTHER" id="PTHR13116">
    <property type="entry name" value="ER MEMBRANE PROTEIN COMPLEX SUBUNIT 3"/>
    <property type="match status" value="1"/>
</dbReference>
<feature type="compositionally biased region" description="Basic residues" evidence="8">
    <location>
        <begin position="281"/>
        <end position="292"/>
    </location>
</feature>
<organism evidence="10 11">
    <name type="scientific">Dimargaris cristalligena</name>
    <dbReference type="NCBI Taxonomy" id="215637"/>
    <lineage>
        <taxon>Eukaryota</taxon>
        <taxon>Fungi</taxon>
        <taxon>Fungi incertae sedis</taxon>
        <taxon>Zoopagomycota</taxon>
        <taxon>Kickxellomycotina</taxon>
        <taxon>Dimargaritomycetes</taxon>
        <taxon>Dimargaritales</taxon>
        <taxon>Dimargaritaceae</taxon>
        <taxon>Dimargaris</taxon>
    </lineage>
</organism>
<comment type="similarity">
    <text evidence="2 7">Belongs to the EMC3 family.</text>
</comment>
<protein>
    <recommendedName>
        <fullName evidence="3 7">ER membrane protein complex subunit 3</fullName>
    </recommendedName>
</protein>
<dbReference type="GO" id="GO:0072546">
    <property type="term" value="C:EMC complex"/>
    <property type="evidence" value="ECO:0007669"/>
    <property type="project" value="TreeGrafter"/>
</dbReference>
<sequence>MAESGQQMFLDPAIRDWVLIPITIVMVLVGVLRHQMTVLMNGKPKPPTLAAVKESKALMRGSMLVRHHDFIPYSAFLMRKEFLSKAFESGRFLKNPGEMEANGAPNPLSDPAGMEMMMDGMKKNMMSIIPQTVIMGWINFFFSGFVLIKLPFPLTVRFKSMLQAGVLTPDMDVAWVSSLSWYFLNLFGLRGIFSLILGAENTADGMRDMQAMGTMGMSGQPGQPQNFHKLFLAEKENLDIANHRWALEGIEERLLLKYGKQSPPTVTRAAVPASSATPKKTTSKTGRKKKSH</sequence>
<proteinExistence type="inferred from homology"/>